<dbReference type="RefSeq" id="WP_221435530.1">
    <property type="nucleotide sequence ID" value="NZ_JACHGY010000001.1"/>
</dbReference>
<evidence type="ECO:0000313" key="3">
    <source>
        <dbReference type="EMBL" id="MBB6430819.1"/>
    </source>
</evidence>
<keyword evidence="2" id="KW-0802">TPR repeat</keyword>
<dbReference type="InterPro" id="IPR019734">
    <property type="entry name" value="TPR_rpt"/>
</dbReference>
<gene>
    <name evidence="3" type="ORF">HNQ40_002625</name>
</gene>
<dbReference type="Gene3D" id="3.40.30.10">
    <property type="entry name" value="Glutaredoxin"/>
    <property type="match status" value="1"/>
</dbReference>
<comment type="caution">
    <text evidence="3">The sequence shown here is derived from an EMBL/GenBank/DDBJ whole genome shotgun (WGS) entry which is preliminary data.</text>
</comment>
<dbReference type="AlphaFoldDB" id="A0A7X0H7R3"/>
<dbReference type="PANTHER" id="PTHR15337">
    <property type="entry name" value="ANTERIOR GRADIENT PROTEIN-RELATED"/>
    <property type="match status" value="1"/>
</dbReference>
<name>A0A7X0H7R3_9BACT</name>
<dbReference type="Pfam" id="PF13899">
    <property type="entry name" value="Thioredoxin_7"/>
    <property type="match status" value="1"/>
</dbReference>
<dbReference type="EMBL" id="JACHGY010000001">
    <property type="protein sequence ID" value="MBB6430819.1"/>
    <property type="molecule type" value="Genomic_DNA"/>
</dbReference>
<dbReference type="Pfam" id="PF13174">
    <property type="entry name" value="TPR_6"/>
    <property type="match status" value="1"/>
</dbReference>
<dbReference type="PROSITE" id="PS50005">
    <property type="entry name" value="TPR"/>
    <property type="match status" value="1"/>
</dbReference>
<dbReference type="Gene3D" id="1.25.40.10">
    <property type="entry name" value="Tetratricopeptide repeat domain"/>
    <property type="match status" value="1"/>
</dbReference>
<dbReference type="PANTHER" id="PTHR15337:SF11">
    <property type="entry name" value="THIOREDOXIN DOMAIN-CONTAINING PROTEIN"/>
    <property type="match status" value="1"/>
</dbReference>
<reference evidence="3 4" key="1">
    <citation type="submission" date="2020-08" db="EMBL/GenBank/DDBJ databases">
        <title>Genomic Encyclopedia of Type Strains, Phase IV (KMG-IV): sequencing the most valuable type-strain genomes for metagenomic binning, comparative biology and taxonomic classification.</title>
        <authorList>
            <person name="Goeker M."/>
        </authorList>
    </citation>
    <scope>NUCLEOTIDE SEQUENCE [LARGE SCALE GENOMIC DNA]</scope>
    <source>
        <strain evidence="3 4">DSM 103725</strain>
    </source>
</reference>
<dbReference type="SUPFAM" id="SSF52833">
    <property type="entry name" value="Thioredoxin-like"/>
    <property type="match status" value="1"/>
</dbReference>
<dbReference type="InterPro" id="IPR051099">
    <property type="entry name" value="AGR/TXD"/>
</dbReference>
<evidence type="ECO:0000256" key="1">
    <source>
        <dbReference type="ARBA" id="ARBA00022729"/>
    </source>
</evidence>
<keyword evidence="1" id="KW-0732">Signal</keyword>
<keyword evidence="4" id="KW-1185">Reference proteome</keyword>
<dbReference type="Proteomes" id="UP000541810">
    <property type="component" value="Unassembled WGS sequence"/>
</dbReference>
<sequence>MLKTFPIAIALLLLVGFFVIPSYAVDKEWSIDMELAQSEAEASDKDIFLYFTGSDWCAPCMYMKDKILTTDTFLSAVPQSFVLVEIDFPRTFKLPSEQLKQNDALAEKYFVEYFPTILLADADGRPYATMREMMVSPEEYVEYVQGRQLIRAERDRAFSEAELLVGTAKASALDRGLQAMGMEIALRYYPETIDEIVALDSDNSLGLREGYELALMEMAVDAETRDAIRVYQEGYLADAAMRFERILAQYPLPGGEAQVLRATLGQIYYEMGRKDKSRLAFQQAIKDAPDSAVVPQIKTLMDRIE</sequence>
<protein>
    <submittedName>
        <fullName evidence="3">Thioredoxin-related protein</fullName>
    </submittedName>
</protein>
<organism evidence="3 4">
    <name type="scientific">Algisphaera agarilytica</name>
    <dbReference type="NCBI Taxonomy" id="1385975"/>
    <lineage>
        <taxon>Bacteria</taxon>
        <taxon>Pseudomonadati</taxon>
        <taxon>Planctomycetota</taxon>
        <taxon>Phycisphaerae</taxon>
        <taxon>Phycisphaerales</taxon>
        <taxon>Phycisphaeraceae</taxon>
        <taxon>Algisphaera</taxon>
    </lineage>
</organism>
<proteinExistence type="predicted"/>
<evidence type="ECO:0000313" key="4">
    <source>
        <dbReference type="Proteomes" id="UP000541810"/>
    </source>
</evidence>
<feature type="repeat" description="TPR" evidence="2">
    <location>
        <begin position="258"/>
        <end position="291"/>
    </location>
</feature>
<dbReference type="InterPro" id="IPR036249">
    <property type="entry name" value="Thioredoxin-like_sf"/>
</dbReference>
<dbReference type="SUPFAM" id="SSF48452">
    <property type="entry name" value="TPR-like"/>
    <property type="match status" value="1"/>
</dbReference>
<evidence type="ECO:0000256" key="2">
    <source>
        <dbReference type="PROSITE-ProRule" id="PRU00339"/>
    </source>
</evidence>
<dbReference type="InterPro" id="IPR011990">
    <property type="entry name" value="TPR-like_helical_dom_sf"/>
</dbReference>
<accession>A0A7X0H7R3</accession>